<dbReference type="EMBL" id="PNBA02000002">
    <property type="protein sequence ID" value="KAG6433899.1"/>
    <property type="molecule type" value="Genomic_DNA"/>
</dbReference>
<keyword evidence="1" id="KW-0812">Transmembrane</keyword>
<gene>
    <name evidence="3" type="ORF">SASPL_105518</name>
</gene>
<accession>A0A8X8YLW1</accession>
<dbReference type="Gene3D" id="1.20.1280.50">
    <property type="match status" value="1"/>
</dbReference>
<dbReference type="PANTHER" id="PTHR33736">
    <property type="entry name" value="F-BOX PROTEIN-RELATED"/>
    <property type="match status" value="1"/>
</dbReference>
<dbReference type="InterPro" id="IPR001810">
    <property type="entry name" value="F-box_dom"/>
</dbReference>
<dbReference type="Pfam" id="PF12937">
    <property type="entry name" value="F-box-like"/>
    <property type="match status" value="1"/>
</dbReference>
<feature type="transmembrane region" description="Helical" evidence="1">
    <location>
        <begin position="309"/>
        <end position="330"/>
    </location>
</feature>
<keyword evidence="1" id="KW-1133">Transmembrane helix</keyword>
<comment type="caution">
    <text evidence="3">The sequence shown here is derived from an EMBL/GenBank/DDBJ whole genome shotgun (WGS) entry which is preliminary data.</text>
</comment>
<dbReference type="InterPro" id="IPR045283">
    <property type="entry name" value="AT3G44326-like"/>
</dbReference>
<keyword evidence="4" id="KW-1185">Reference proteome</keyword>
<dbReference type="Proteomes" id="UP000298416">
    <property type="component" value="Unassembled WGS sequence"/>
</dbReference>
<evidence type="ECO:0000313" key="4">
    <source>
        <dbReference type="Proteomes" id="UP000298416"/>
    </source>
</evidence>
<name>A0A8X8YLW1_SALSN</name>
<organism evidence="3">
    <name type="scientific">Salvia splendens</name>
    <name type="common">Scarlet sage</name>
    <dbReference type="NCBI Taxonomy" id="180675"/>
    <lineage>
        <taxon>Eukaryota</taxon>
        <taxon>Viridiplantae</taxon>
        <taxon>Streptophyta</taxon>
        <taxon>Embryophyta</taxon>
        <taxon>Tracheophyta</taxon>
        <taxon>Spermatophyta</taxon>
        <taxon>Magnoliopsida</taxon>
        <taxon>eudicotyledons</taxon>
        <taxon>Gunneridae</taxon>
        <taxon>Pentapetalae</taxon>
        <taxon>asterids</taxon>
        <taxon>lamiids</taxon>
        <taxon>Lamiales</taxon>
        <taxon>Lamiaceae</taxon>
        <taxon>Nepetoideae</taxon>
        <taxon>Mentheae</taxon>
        <taxon>Salviinae</taxon>
        <taxon>Salvia</taxon>
        <taxon>Salvia subgen. Calosphace</taxon>
        <taxon>core Calosphace</taxon>
    </lineage>
</organism>
<dbReference type="InterPro" id="IPR036047">
    <property type="entry name" value="F-box-like_dom_sf"/>
</dbReference>
<reference evidence="3" key="1">
    <citation type="submission" date="2018-01" db="EMBL/GenBank/DDBJ databases">
        <authorList>
            <person name="Mao J.F."/>
        </authorList>
    </citation>
    <scope>NUCLEOTIDE SEQUENCE</scope>
    <source>
        <strain evidence="3">Huo1</strain>
        <tissue evidence="3">Leaf</tissue>
    </source>
</reference>
<dbReference type="SUPFAM" id="SSF81383">
    <property type="entry name" value="F-box domain"/>
    <property type="match status" value="1"/>
</dbReference>
<evidence type="ECO:0000259" key="2">
    <source>
        <dbReference type="Pfam" id="PF12937"/>
    </source>
</evidence>
<sequence length="331" mass="36269">MASPTTTTATAEPGGFSDLHPDVIKSHILSRLDGPALGSSASCSPTLRRLSDDDSLWSNICESTWPSTSTSRLRHVISSFPGGGPRAFFSHAFPIASSGGNLARSQSAPPPELISAVDVHYKNDLIFTKIQETETESGWFRCSPFRVDLLEPKDVVPTAMKHPEGDEECKEMIENMNLSWILIDAAGRRAANLSSQRPVAVQRHWLTGEVQARYASILAVDGVRVQCAIVVTCGGAESGEMQVREVSLEMEDMDGTHLNGKDSLVFLQGGLEGRKGTGRNRVEEGQRRYAEFVEMTRERKERKQRTEGALDVFCVAFGVSIFVALCCFLFN</sequence>
<feature type="domain" description="F-box" evidence="2">
    <location>
        <begin position="21"/>
        <end position="62"/>
    </location>
</feature>
<reference evidence="3" key="2">
    <citation type="submission" date="2020-08" db="EMBL/GenBank/DDBJ databases">
        <title>Plant Genome Project.</title>
        <authorList>
            <person name="Zhang R.-G."/>
        </authorList>
    </citation>
    <scope>NUCLEOTIDE SEQUENCE</scope>
    <source>
        <strain evidence="3">Huo1</strain>
        <tissue evidence="3">Leaf</tissue>
    </source>
</reference>
<evidence type="ECO:0000313" key="3">
    <source>
        <dbReference type="EMBL" id="KAG6433899.1"/>
    </source>
</evidence>
<proteinExistence type="predicted"/>
<protein>
    <recommendedName>
        <fullName evidence="2">F-box domain-containing protein</fullName>
    </recommendedName>
</protein>
<dbReference type="PANTHER" id="PTHR33736:SF13">
    <property type="entry name" value="OS11G0155100 PROTEIN"/>
    <property type="match status" value="1"/>
</dbReference>
<dbReference type="AlphaFoldDB" id="A0A8X8YLW1"/>
<evidence type="ECO:0000256" key="1">
    <source>
        <dbReference type="SAM" id="Phobius"/>
    </source>
</evidence>
<keyword evidence="1" id="KW-0472">Membrane</keyword>